<name>E6UJP8_RUMA7</name>
<protein>
    <submittedName>
        <fullName evidence="1">Uncharacterized protein</fullName>
    </submittedName>
</protein>
<accession>E6UJP8</accession>
<dbReference type="Proteomes" id="UP000006919">
    <property type="component" value="Plasmid pRUMAL01"/>
</dbReference>
<gene>
    <name evidence="1" type="ordered locus">Rumal_3446</name>
</gene>
<dbReference type="HOGENOM" id="CLU_2083141_0_0_9"/>
<proteinExistence type="predicted"/>
<dbReference type="RefSeq" id="WP_013483444.1">
    <property type="nucleotide sequence ID" value="NZ_JHYT01000053.1"/>
</dbReference>
<dbReference type="OrthoDB" id="53863at541000"/>
<evidence type="ECO:0000313" key="1">
    <source>
        <dbReference type="EMBL" id="ADU23894.1"/>
    </source>
</evidence>
<dbReference type="KEGG" id="ral:Rumal_3446"/>
<reference evidence="2" key="1">
    <citation type="journal article" date="2011" name="J. Bacteriol.">
        <title>Complete genome of the cellulolytic ruminal bacterium Ruminococcus albus 7.</title>
        <authorList>
            <person name="Suen G."/>
            <person name="Stevenson D.M."/>
            <person name="Bruce D.C."/>
            <person name="Chertkov O."/>
            <person name="Copeland A."/>
            <person name="Cheng J.F."/>
            <person name="Detter C."/>
            <person name="Detter J.C."/>
            <person name="Goodwin L.A."/>
            <person name="Han C.S."/>
            <person name="Hauser L.J."/>
            <person name="Ivanova N.N."/>
            <person name="Kyrpides N.C."/>
            <person name="Land M.L."/>
            <person name="Lapidus A."/>
            <person name="Lucas S."/>
            <person name="Ovchinnikova G."/>
            <person name="Pitluck S."/>
            <person name="Tapia R."/>
            <person name="Woyke T."/>
            <person name="Boyum J."/>
            <person name="Mead D."/>
            <person name="Weimer P.J."/>
        </authorList>
    </citation>
    <scope>NUCLEOTIDE SEQUENCE [LARGE SCALE GENOMIC DNA]</scope>
    <source>
        <strain evidence="2">ATCC 27210 / DSM 20455 / JCM 14654 / NCDO 2250 / 7</strain>
        <plasmid evidence="2">pRUMAL01</plasmid>
    </source>
</reference>
<geneLocation type="plasmid" evidence="1 2">
    <name>pRUMAL01</name>
</geneLocation>
<dbReference type="EMBL" id="CP002404">
    <property type="protein sequence ID" value="ADU23894.1"/>
    <property type="molecule type" value="Genomic_DNA"/>
</dbReference>
<sequence>MVILVDRRKEVSSDSLRSYPLNLNTLINNGGEIELYAINSDMYHSIKHETELRIKSNVPYIEASIDYSVEETTVRIDEFHSRVSFYDYRGKGYGSLLLDSMVFFLKMKKRKKIRLCL</sequence>
<keyword evidence="1" id="KW-0614">Plasmid</keyword>
<organism evidence="1 2">
    <name type="scientific">Ruminococcus albus (strain ATCC 27210 / DSM 20455 / JCM 14654 / NCDO 2250 / 7)</name>
    <dbReference type="NCBI Taxonomy" id="697329"/>
    <lineage>
        <taxon>Bacteria</taxon>
        <taxon>Bacillati</taxon>
        <taxon>Bacillota</taxon>
        <taxon>Clostridia</taxon>
        <taxon>Eubacteriales</taxon>
        <taxon>Oscillospiraceae</taxon>
        <taxon>Ruminococcus</taxon>
    </lineage>
</organism>
<dbReference type="AlphaFoldDB" id="E6UJP8"/>
<dbReference type="CDD" id="cd04301">
    <property type="entry name" value="NAT_SF"/>
    <property type="match status" value="1"/>
</dbReference>
<evidence type="ECO:0000313" key="2">
    <source>
        <dbReference type="Proteomes" id="UP000006919"/>
    </source>
</evidence>